<name>A0ABX1QUZ4_9FLAO</name>
<evidence type="ECO:0000313" key="2">
    <source>
        <dbReference type="EMBL" id="NMH24870.1"/>
    </source>
</evidence>
<keyword evidence="3" id="KW-1185">Reference proteome</keyword>
<dbReference type="Proteomes" id="UP000767947">
    <property type="component" value="Unassembled WGS sequence"/>
</dbReference>
<feature type="signal peptide" evidence="1">
    <location>
        <begin position="1"/>
        <end position="23"/>
    </location>
</feature>
<gene>
    <name evidence="2" type="ORF">G6042_06265</name>
</gene>
<organism evidence="2 3">
    <name type="scientific">Flavobacterium solisilvae</name>
    <dbReference type="NCBI Taxonomy" id="1852019"/>
    <lineage>
        <taxon>Bacteria</taxon>
        <taxon>Pseudomonadati</taxon>
        <taxon>Bacteroidota</taxon>
        <taxon>Flavobacteriia</taxon>
        <taxon>Flavobacteriales</taxon>
        <taxon>Flavobacteriaceae</taxon>
        <taxon>Flavobacterium</taxon>
    </lineage>
</organism>
<evidence type="ECO:0000256" key="1">
    <source>
        <dbReference type="SAM" id="SignalP"/>
    </source>
</evidence>
<dbReference type="EMBL" id="JAAMPT010000204">
    <property type="protein sequence ID" value="NMH24870.1"/>
    <property type="molecule type" value="Genomic_DNA"/>
</dbReference>
<proteinExistence type="predicted"/>
<evidence type="ECO:0000313" key="3">
    <source>
        <dbReference type="Proteomes" id="UP000767947"/>
    </source>
</evidence>
<keyword evidence="1" id="KW-0732">Signal</keyword>
<sequence length="201" mass="23613">MRKYFKALLLVSFMLIINQFLVAQTKDNFFEKQVVVADVNFDNIKDVIQIYQDTINPKAVYRLEISLAEIDSVGKYEIVSTEKAIKPDFPDAETIDDRFWSGEMFDRVEVENGILLIRFNFMRGYYVHKYKFKDNSFELIYVKRVTGSPDYLEEIDYDLLSGERKTKIQEGSKKPVISKVIHKISPLPKLGEFIPFENKHY</sequence>
<comment type="caution">
    <text evidence="2">The sequence shown here is derived from an EMBL/GenBank/DDBJ whole genome shotgun (WGS) entry which is preliminary data.</text>
</comment>
<protein>
    <submittedName>
        <fullName evidence="2">Uncharacterized protein</fullName>
    </submittedName>
</protein>
<accession>A0ABX1QUZ4</accession>
<dbReference type="RefSeq" id="WP_169523451.1">
    <property type="nucleotide sequence ID" value="NZ_JAAMPT010000204.1"/>
</dbReference>
<feature type="chain" id="PRO_5046678820" evidence="1">
    <location>
        <begin position="24"/>
        <end position="201"/>
    </location>
</feature>
<reference evidence="2 3" key="1">
    <citation type="submission" date="2020-02" db="EMBL/GenBank/DDBJ databases">
        <title>Flavobacterium sp. genome.</title>
        <authorList>
            <person name="Jung H.S."/>
            <person name="Baek J.H."/>
            <person name="Jeon C.O."/>
        </authorList>
    </citation>
    <scope>NUCLEOTIDE SEQUENCE [LARGE SCALE GENOMIC DNA]</scope>
    <source>
        <strain evidence="2 3">SE-s27</strain>
    </source>
</reference>